<dbReference type="InterPro" id="IPR036291">
    <property type="entry name" value="NAD(P)-bd_dom_sf"/>
</dbReference>
<evidence type="ECO:0000313" key="5">
    <source>
        <dbReference type="EMBL" id="GGP15196.1"/>
    </source>
</evidence>
<organism evidence="5 6">
    <name type="scientific">Nonomuraea glycinis</name>
    <dbReference type="NCBI Taxonomy" id="2047744"/>
    <lineage>
        <taxon>Bacteria</taxon>
        <taxon>Bacillati</taxon>
        <taxon>Actinomycetota</taxon>
        <taxon>Actinomycetes</taxon>
        <taxon>Streptosporangiales</taxon>
        <taxon>Streptosporangiaceae</taxon>
        <taxon>Nonomuraea</taxon>
    </lineage>
</organism>
<keyword evidence="6" id="KW-1185">Reference proteome</keyword>
<dbReference type="Proteomes" id="UP000660745">
    <property type="component" value="Unassembled WGS sequence"/>
</dbReference>
<dbReference type="AlphaFoldDB" id="A0A918E9I5"/>
<comment type="caution">
    <text evidence="5">The sequence shown here is derived from an EMBL/GenBank/DDBJ whole genome shotgun (WGS) entry which is preliminary data.</text>
</comment>
<dbReference type="EMBL" id="BMNK01000018">
    <property type="protein sequence ID" value="GGP15196.1"/>
    <property type="molecule type" value="Genomic_DNA"/>
</dbReference>
<protein>
    <recommendedName>
        <fullName evidence="2">UDP-glucose 6-dehydrogenase</fullName>
    </recommendedName>
</protein>
<feature type="domain" description="UDP-glucose/GDP-mannose dehydrogenase N-terminal" evidence="4">
    <location>
        <begin position="19"/>
        <end position="125"/>
    </location>
</feature>
<dbReference type="SUPFAM" id="SSF48179">
    <property type="entry name" value="6-phosphogluconate dehydrogenase C-terminal domain-like"/>
    <property type="match status" value="1"/>
</dbReference>
<dbReference type="InterPro" id="IPR013328">
    <property type="entry name" value="6PGD_dom2"/>
</dbReference>
<dbReference type="Gene3D" id="3.40.50.720">
    <property type="entry name" value="NAD(P)-binding Rossmann-like Domain"/>
    <property type="match status" value="1"/>
</dbReference>
<dbReference type="PANTHER" id="PTHR43750">
    <property type="entry name" value="UDP-GLUCOSE 6-DEHYDROGENASE TUAD"/>
    <property type="match status" value="1"/>
</dbReference>
<evidence type="ECO:0000256" key="1">
    <source>
        <dbReference type="ARBA" id="ARBA00006601"/>
    </source>
</evidence>
<evidence type="ECO:0000256" key="2">
    <source>
        <dbReference type="ARBA" id="ARBA00015132"/>
    </source>
</evidence>
<dbReference type="GO" id="GO:0016616">
    <property type="term" value="F:oxidoreductase activity, acting on the CH-OH group of donors, NAD or NADP as acceptor"/>
    <property type="evidence" value="ECO:0007669"/>
    <property type="project" value="InterPro"/>
</dbReference>
<dbReference type="SUPFAM" id="SSF51735">
    <property type="entry name" value="NAD(P)-binding Rossmann-fold domains"/>
    <property type="match status" value="1"/>
</dbReference>
<dbReference type="InterPro" id="IPR014026">
    <property type="entry name" value="UDP-Glc/GDP-Man_DH_dimer"/>
</dbReference>
<evidence type="ECO:0000259" key="3">
    <source>
        <dbReference type="Pfam" id="PF00984"/>
    </source>
</evidence>
<dbReference type="Gene3D" id="1.10.1040.10">
    <property type="entry name" value="N-(1-d-carboxylethyl)-l-norvaline Dehydrogenase, domain 2"/>
    <property type="match status" value="1"/>
</dbReference>
<gene>
    <name evidence="5" type="ORF">GCM10012278_73970</name>
</gene>
<reference evidence="5" key="1">
    <citation type="journal article" date="2014" name="Int. J. Syst. Evol. Microbiol.">
        <title>Complete genome sequence of Corynebacterium casei LMG S-19264T (=DSM 44701T), isolated from a smear-ripened cheese.</title>
        <authorList>
            <consortium name="US DOE Joint Genome Institute (JGI-PGF)"/>
            <person name="Walter F."/>
            <person name="Albersmeier A."/>
            <person name="Kalinowski J."/>
            <person name="Ruckert C."/>
        </authorList>
    </citation>
    <scope>NUCLEOTIDE SEQUENCE</scope>
    <source>
        <strain evidence="5">CGMCC 4.7430</strain>
    </source>
</reference>
<dbReference type="InterPro" id="IPR008927">
    <property type="entry name" value="6-PGluconate_DH-like_C_sf"/>
</dbReference>
<dbReference type="Pfam" id="PF00984">
    <property type="entry name" value="UDPG_MGDP_dh"/>
    <property type="match status" value="1"/>
</dbReference>
<sequence>MRERVAETFGSDASLTDLTDVATVDAVFMCVPTDPLPLSGAADLTIIRSLVRELSIIESSTEWSVSVVVQRSTCPPGTAAQLAASFKRTLFAVNPSFLSKETQWEDSNNPPRIAYGGPEQATKILDRLYEEFPGSPRYVSSSFEAVELLKYVENTIDTVLISLWNEYLAYADAIGLDRAYFVELCSAIIERDRFATTLRVPGGAFGKWCLPKDLKALLQSFEQHGVDAQVLEGADATNDSVAATVGENPVPTRNLLDLADGRTRLAPVAQDFLLKATTPLPRGGKRG</sequence>
<dbReference type="Pfam" id="PF03721">
    <property type="entry name" value="UDPG_MGDP_dh_N"/>
    <property type="match status" value="1"/>
</dbReference>
<dbReference type="GO" id="GO:0051287">
    <property type="term" value="F:NAD binding"/>
    <property type="evidence" value="ECO:0007669"/>
    <property type="project" value="InterPro"/>
</dbReference>
<dbReference type="PANTHER" id="PTHR43750:SF3">
    <property type="entry name" value="UDP-GLUCOSE 6-DEHYDROGENASE TUAD"/>
    <property type="match status" value="1"/>
</dbReference>
<name>A0A918E9I5_9ACTN</name>
<dbReference type="InterPro" id="IPR001732">
    <property type="entry name" value="UDP-Glc/GDP-Man_DH_N"/>
</dbReference>
<feature type="domain" description="UDP-glucose/GDP-mannose dehydrogenase dimerisation" evidence="3">
    <location>
        <begin position="146"/>
        <end position="239"/>
    </location>
</feature>
<accession>A0A918E9I5</accession>
<evidence type="ECO:0000259" key="4">
    <source>
        <dbReference type="Pfam" id="PF03721"/>
    </source>
</evidence>
<reference evidence="5" key="2">
    <citation type="submission" date="2020-09" db="EMBL/GenBank/DDBJ databases">
        <authorList>
            <person name="Sun Q."/>
            <person name="Zhou Y."/>
        </authorList>
    </citation>
    <scope>NUCLEOTIDE SEQUENCE</scope>
    <source>
        <strain evidence="5">CGMCC 4.7430</strain>
    </source>
</reference>
<proteinExistence type="inferred from homology"/>
<comment type="similarity">
    <text evidence="1">Belongs to the UDP-glucose/GDP-mannose dehydrogenase family.</text>
</comment>
<evidence type="ECO:0000313" key="6">
    <source>
        <dbReference type="Proteomes" id="UP000660745"/>
    </source>
</evidence>